<dbReference type="AlphaFoldDB" id="A0A0N4WIW4"/>
<reference evidence="4" key="1">
    <citation type="submission" date="2017-02" db="UniProtKB">
        <authorList>
            <consortium name="WormBaseParasite"/>
        </authorList>
    </citation>
    <scope>IDENTIFICATION</scope>
</reference>
<keyword evidence="3" id="KW-1185">Reference proteome</keyword>
<reference evidence="2 3" key="2">
    <citation type="submission" date="2018-11" db="EMBL/GenBank/DDBJ databases">
        <authorList>
            <consortium name="Pathogen Informatics"/>
        </authorList>
    </citation>
    <scope>NUCLEOTIDE SEQUENCE [LARGE SCALE GENOMIC DNA]</scope>
    <source>
        <strain evidence="2 3">MHpl1</strain>
    </source>
</reference>
<proteinExistence type="predicted"/>
<organism evidence="4">
    <name type="scientific">Haemonchus placei</name>
    <name type="common">Barber's pole worm</name>
    <dbReference type="NCBI Taxonomy" id="6290"/>
    <lineage>
        <taxon>Eukaryota</taxon>
        <taxon>Metazoa</taxon>
        <taxon>Ecdysozoa</taxon>
        <taxon>Nematoda</taxon>
        <taxon>Chromadorea</taxon>
        <taxon>Rhabditida</taxon>
        <taxon>Rhabditina</taxon>
        <taxon>Rhabditomorpha</taxon>
        <taxon>Strongyloidea</taxon>
        <taxon>Trichostrongylidae</taxon>
        <taxon>Haemonchus</taxon>
    </lineage>
</organism>
<sequence>MTSLTMPPMPQLSNEFITDGTDTAIYTGKMIPNLFCGKQRAAATLNCTSAENCKCVPAGTKVRCEFPPSDVAGEFSHIELELPVERLSWELKKGKDAAPTAKIPNLVSSETLEIL</sequence>
<dbReference type="OMA" id="KWTAASK"/>
<dbReference type="WBParaSite" id="HPLM_0001092301-mRNA-1">
    <property type="protein sequence ID" value="HPLM_0001092301-mRNA-1"/>
    <property type="gene ID" value="HPLM_0001092301"/>
</dbReference>
<feature type="domain" description="Phlebovirus glycoprotein G2 fusion" evidence="1">
    <location>
        <begin position="1"/>
        <end position="106"/>
    </location>
</feature>
<dbReference type="OrthoDB" id="5868079at2759"/>
<gene>
    <name evidence="2" type="ORF">HPLM_LOCUS10915</name>
</gene>
<name>A0A0N4WIW4_HAEPC</name>
<dbReference type="Pfam" id="PF07245">
    <property type="entry name" value="Phlebovirus_G2"/>
    <property type="match status" value="1"/>
</dbReference>
<dbReference type="InterPro" id="IPR009878">
    <property type="entry name" value="Phlebovirus_G2_fusion"/>
</dbReference>
<protein>
    <submittedName>
        <fullName evidence="4">Phlebovirus_G2 domain-containing protein</fullName>
    </submittedName>
</protein>
<evidence type="ECO:0000313" key="2">
    <source>
        <dbReference type="EMBL" id="VDO41510.1"/>
    </source>
</evidence>
<evidence type="ECO:0000259" key="1">
    <source>
        <dbReference type="Pfam" id="PF07245"/>
    </source>
</evidence>
<dbReference type="Proteomes" id="UP000268014">
    <property type="component" value="Unassembled WGS sequence"/>
</dbReference>
<evidence type="ECO:0000313" key="3">
    <source>
        <dbReference type="Proteomes" id="UP000268014"/>
    </source>
</evidence>
<evidence type="ECO:0000313" key="4">
    <source>
        <dbReference type="WBParaSite" id="HPLM_0001092301-mRNA-1"/>
    </source>
</evidence>
<accession>A0A0N4WIW4</accession>
<dbReference type="EMBL" id="UZAF01017424">
    <property type="protein sequence ID" value="VDO41510.1"/>
    <property type="molecule type" value="Genomic_DNA"/>
</dbReference>